<dbReference type="PANTHER" id="PTHR37540:SF10">
    <property type="entry name" value="SIGMA-70 REGION 2 FAMILY PROTEIN"/>
    <property type="match status" value="1"/>
</dbReference>
<evidence type="ECO:0000256" key="1">
    <source>
        <dbReference type="SAM" id="MobiDB-lite"/>
    </source>
</evidence>
<dbReference type="Proteomes" id="UP000000724">
    <property type="component" value="Contig Pc00c21"/>
</dbReference>
<dbReference type="HOGENOM" id="CLU_042443_0_0_1"/>
<dbReference type="AlphaFoldDB" id="B6HJ04"/>
<name>B6HJ04_PENRW</name>
<accession>B6HJ04</accession>
<evidence type="ECO:0000313" key="3">
    <source>
        <dbReference type="Proteomes" id="UP000000724"/>
    </source>
</evidence>
<feature type="compositionally biased region" description="Polar residues" evidence="1">
    <location>
        <begin position="150"/>
        <end position="161"/>
    </location>
</feature>
<organism evidence="2 3">
    <name type="scientific">Penicillium rubens (strain ATCC 28089 / DSM 1075 / NRRL 1951 / Wisconsin 54-1255)</name>
    <name type="common">Penicillium chrysogenum</name>
    <dbReference type="NCBI Taxonomy" id="500485"/>
    <lineage>
        <taxon>Eukaryota</taxon>
        <taxon>Fungi</taxon>
        <taxon>Dikarya</taxon>
        <taxon>Ascomycota</taxon>
        <taxon>Pezizomycotina</taxon>
        <taxon>Eurotiomycetes</taxon>
        <taxon>Eurotiomycetidae</taxon>
        <taxon>Eurotiales</taxon>
        <taxon>Aspergillaceae</taxon>
        <taxon>Penicillium</taxon>
        <taxon>Penicillium chrysogenum species complex</taxon>
    </lineage>
</organism>
<dbReference type="OMA" id="EKRAHVM"/>
<dbReference type="BioCyc" id="PCHR:PC21G10700-MONOMER"/>
<dbReference type="eggNOG" id="ENOG502RQFM">
    <property type="taxonomic scope" value="Eukaryota"/>
</dbReference>
<feature type="compositionally biased region" description="Polar residues" evidence="1">
    <location>
        <begin position="46"/>
        <end position="67"/>
    </location>
</feature>
<sequence length="572" mass="64893">MYSVNLRLFHKYGVITFIKAYSPPGVPALEAFEPLFPPGKYNSPSGIASSTCPRTNNAPSASGQGHQTAKPGRRRRAAESTNKPPKNQHFYFVDQNSSSKEKRAHVMRHHVQEKRKQRKMSHATPPRDHIPDYTSCPAKKEAGAAEQSRLETPSTAAQNFSNKETSVWESLSSSQVSRPQPRLDYLGLQIRFSNMKPQPYTPVLPNIGSPITILDASRRDPFASLPIEYDSMDVELADYWRNKLSYWSGQNLHVKNQIFRTAMGNPLSFKAVVLSYCARWKAQLYGMSDSTEIQRHVGEATKLIDDATSGSALVKVDDLAMALGGMALHEGRFGSKQLAQVYIDRAVQVMRPRTGTNRPVEVFIHYIRYLMMPEGPEISLTEQQWLLTFLRGAEDLMRQHSSPEYLLQAPHRFKVFQMESPLFSLLSSGPRPSQVPHESRVYVVRGAHTQEVTRTAALIYITAALWDFQESPSKTDRFLYFLSTTAKQHHLDRDPACETLLWLLLEEGYDFDLQDPERGWSTGELVKAHKRLRPDLQFQFNEILMSFLSFQTPIRGVAAFEEELRSSSQSPQ</sequence>
<dbReference type="VEuPathDB" id="FungiDB:PCH_Pc21g10700"/>
<feature type="region of interest" description="Disordered" evidence="1">
    <location>
        <begin position="46"/>
        <end position="161"/>
    </location>
</feature>
<gene>
    <name evidence="2" type="ORF">Pc21g10700</name>
    <name evidence="2" type="ORF">PCH_Pc21g10700</name>
</gene>
<dbReference type="PANTHER" id="PTHR37540">
    <property type="entry name" value="TRANSCRIPTION FACTOR (ACR-2), PUTATIVE-RELATED-RELATED"/>
    <property type="match status" value="1"/>
</dbReference>
<dbReference type="OrthoDB" id="4206571at2759"/>
<reference evidence="2 3" key="1">
    <citation type="journal article" date="2008" name="Nat. Biotechnol.">
        <title>Genome sequencing and analysis of the filamentous fungus Penicillium chrysogenum.</title>
        <authorList>
            <person name="van den Berg M.A."/>
            <person name="Albang R."/>
            <person name="Albermann K."/>
            <person name="Badger J.H."/>
            <person name="Daran J.-M."/>
            <person name="Driessen A.J.M."/>
            <person name="Garcia-Estrada C."/>
            <person name="Fedorova N.D."/>
            <person name="Harris D.M."/>
            <person name="Heijne W.H.M."/>
            <person name="Joardar V.S."/>
            <person name="Kiel J.A.K.W."/>
            <person name="Kovalchuk A."/>
            <person name="Martin J.F."/>
            <person name="Nierman W.C."/>
            <person name="Nijland J.G."/>
            <person name="Pronk J.T."/>
            <person name="Roubos J.A."/>
            <person name="van der Klei I.J."/>
            <person name="van Peij N.N.M.E."/>
            <person name="Veenhuis M."/>
            <person name="von Doehren H."/>
            <person name="Wagner C."/>
            <person name="Wortman J.R."/>
            <person name="Bovenberg R.A.L."/>
        </authorList>
    </citation>
    <scope>NUCLEOTIDE SEQUENCE [LARGE SCALE GENOMIC DNA]</scope>
    <source>
        <strain evidence="3">ATCC 28089 / DSM 1075 / NRRL 1951 / Wisconsin 54-1255</strain>
    </source>
</reference>
<keyword evidence="3" id="KW-1185">Reference proteome</keyword>
<evidence type="ECO:0000313" key="2">
    <source>
        <dbReference type="EMBL" id="CAP95967.1"/>
    </source>
</evidence>
<feature type="compositionally biased region" description="Basic residues" evidence="1">
    <location>
        <begin position="102"/>
        <end position="121"/>
    </location>
</feature>
<protein>
    <submittedName>
        <fullName evidence="2">Pc21g10700 protein</fullName>
    </submittedName>
</protein>
<dbReference type="EMBL" id="AM920436">
    <property type="protein sequence ID" value="CAP95967.1"/>
    <property type="molecule type" value="Genomic_DNA"/>
</dbReference>
<proteinExistence type="predicted"/>